<dbReference type="PANTHER" id="PTHR48472:SF1">
    <property type="entry name" value="TC1-LIKE TRANSPOSASE DDE DOMAIN-CONTAINING PROTEIN"/>
    <property type="match status" value="1"/>
</dbReference>
<dbReference type="EMBL" id="MU167265">
    <property type="protein sequence ID" value="KAG0146114.1"/>
    <property type="molecule type" value="Genomic_DNA"/>
</dbReference>
<name>A0A9P6NHJ7_9BASI</name>
<proteinExistence type="predicted"/>
<keyword evidence="2" id="KW-1185">Reference proteome</keyword>
<comment type="caution">
    <text evidence="1">The sequence shown here is derived from an EMBL/GenBank/DDBJ whole genome shotgun (WGS) entry which is preliminary data.</text>
</comment>
<reference evidence="1" key="1">
    <citation type="submission" date="2013-11" db="EMBL/GenBank/DDBJ databases">
        <title>Genome sequence of the fusiform rust pathogen reveals effectors for host alternation and coevolution with pine.</title>
        <authorList>
            <consortium name="DOE Joint Genome Institute"/>
            <person name="Smith K."/>
            <person name="Pendleton A."/>
            <person name="Kubisiak T."/>
            <person name="Anderson C."/>
            <person name="Salamov A."/>
            <person name="Aerts A."/>
            <person name="Riley R."/>
            <person name="Clum A."/>
            <person name="Lindquist E."/>
            <person name="Ence D."/>
            <person name="Campbell M."/>
            <person name="Kronenberg Z."/>
            <person name="Feau N."/>
            <person name="Dhillon B."/>
            <person name="Hamelin R."/>
            <person name="Burleigh J."/>
            <person name="Smith J."/>
            <person name="Yandell M."/>
            <person name="Nelson C."/>
            <person name="Grigoriev I."/>
            <person name="Davis J."/>
        </authorList>
    </citation>
    <scope>NUCLEOTIDE SEQUENCE</scope>
    <source>
        <strain evidence="1">G11</strain>
    </source>
</reference>
<gene>
    <name evidence="1" type="ORF">CROQUDRAFT_44857</name>
</gene>
<accession>A0A9P6NHJ7</accession>
<organism evidence="1 2">
    <name type="scientific">Cronartium quercuum f. sp. fusiforme G11</name>
    <dbReference type="NCBI Taxonomy" id="708437"/>
    <lineage>
        <taxon>Eukaryota</taxon>
        <taxon>Fungi</taxon>
        <taxon>Dikarya</taxon>
        <taxon>Basidiomycota</taxon>
        <taxon>Pucciniomycotina</taxon>
        <taxon>Pucciniomycetes</taxon>
        <taxon>Pucciniales</taxon>
        <taxon>Coleosporiaceae</taxon>
        <taxon>Cronartium</taxon>
    </lineage>
</organism>
<dbReference type="OrthoDB" id="2505980at2759"/>
<evidence type="ECO:0000313" key="1">
    <source>
        <dbReference type="EMBL" id="KAG0146114.1"/>
    </source>
</evidence>
<dbReference type="PANTHER" id="PTHR48472">
    <property type="entry name" value="TC1-LIKE TRANSPOSASE DDE DOMAIN-CONTAINING PROTEIN"/>
    <property type="match status" value="1"/>
</dbReference>
<sequence>FICVLVAGELILFLDEIWESIYYKTGLFPSLETVHLEITTCPEIMCKKAQTSNIHKDFYQRVLYQDLVQYIPADIFVFTGNQKLSDSPHSLSFRPCFDQTY</sequence>
<dbReference type="Proteomes" id="UP000886653">
    <property type="component" value="Unassembled WGS sequence"/>
</dbReference>
<feature type="non-terminal residue" evidence="1">
    <location>
        <position position="1"/>
    </location>
</feature>
<protein>
    <submittedName>
        <fullName evidence="1">Uncharacterized protein</fullName>
    </submittedName>
</protein>
<evidence type="ECO:0000313" key="2">
    <source>
        <dbReference type="Proteomes" id="UP000886653"/>
    </source>
</evidence>
<dbReference type="AlphaFoldDB" id="A0A9P6NHJ7"/>